<dbReference type="InterPro" id="IPR015867">
    <property type="entry name" value="N-reg_PII/ATP_PRibTrfase_C"/>
</dbReference>
<dbReference type="Pfam" id="PF11582">
    <property type="entry name" value="DUF3240"/>
    <property type="match status" value="1"/>
</dbReference>
<dbReference type="EMBL" id="JBGUAW010000006">
    <property type="protein sequence ID" value="MFA9461169.1"/>
    <property type="molecule type" value="Genomic_DNA"/>
</dbReference>
<protein>
    <submittedName>
        <fullName evidence="1">DUF3240 family protein</fullName>
    </submittedName>
</protein>
<dbReference type="InterPro" id="IPR021634">
    <property type="entry name" value="DUF3240"/>
</dbReference>
<evidence type="ECO:0000313" key="1">
    <source>
        <dbReference type="EMBL" id="MFA9461169.1"/>
    </source>
</evidence>
<dbReference type="RefSeq" id="WP_373655955.1">
    <property type="nucleotide sequence ID" value="NZ_JBGUAW010000006.1"/>
</dbReference>
<comment type="caution">
    <text evidence="1">The sequence shown here is derived from an EMBL/GenBank/DDBJ whole genome shotgun (WGS) entry which is preliminary data.</text>
</comment>
<accession>A0ABV4TX58</accession>
<keyword evidence="2" id="KW-1185">Reference proteome</keyword>
<evidence type="ECO:0000313" key="2">
    <source>
        <dbReference type="Proteomes" id="UP001575181"/>
    </source>
</evidence>
<gene>
    <name evidence="1" type="ORF">ACERLL_10065</name>
</gene>
<sequence length="100" mass="11061">MDSCILALLAPPELRDNLTDWLLAFHEALTFTSQQIDHYGAHPGTMSAGEQVTGSQRKLLVRVRTPREAAEEILAGLRVDFPQAGLEYWITPLEGMGRIG</sequence>
<organism evidence="1 2">
    <name type="scientific">Thiohalorhabdus methylotrophus</name>
    <dbReference type="NCBI Taxonomy" id="3242694"/>
    <lineage>
        <taxon>Bacteria</taxon>
        <taxon>Pseudomonadati</taxon>
        <taxon>Pseudomonadota</taxon>
        <taxon>Gammaproteobacteria</taxon>
        <taxon>Thiohalorhabdales</taxon>
        <taxon>Thiohalorhabdaceae</taxon>
        <taxon>Thiohalorhabdus</taxon>
    </lineage>
</organism>
<reference evidence="1 2" key="1">
    <citation type="submission" date="2024-08" db="EMBL/GenBank/DDBJ databases">
        <title>Whole-genome sequencing of halo(alkali)philic microorganisms from hypersaline lakes.</title>
        <authorList>
            <person name="Sorokin D.Y."/>
            <person name="Merkel A.Y."/>
            <person name="Messina E."/>
            <person name="Yakimov M."/>
        </authorList>
    </citation>
    <scope>NUCLEOTIDE SEQUENCE [LARGE SCALE GENOMIC DNA]</scope>
    <source>
        <strain evidence="1 2">Cl-TMA</strain>
    </source>
</reference>
<name>A0ABV4TX58_9GAMM</name>
<dbReference type="Gene3D" id="3.30.70.120">
    <property type="match status" value="1"/>
</dbReference>
<dbReference type="Proteomes" id="UP001575181">
    <property type="component" value="Unassembled WGS sequence"/>
</dbReference>
<proteinExistence type="predicted"/>